<reference evidence="1" key="2">
    <citation type="journal article" date="2021" name="Genome Biol. Evol.">
        <title>Developing a high-quality reference genome for a parasitic bivalve with doubly uniparental inheritance (Bivalvia: Unionida).</title>
        <authorList>
            <person name="Smith C.H."/>
        </authorList>
    </citation>
    <scope>NUCLEOTIDE SEQUENCE</scope>
    <source>
        <strain evidence="1">CHS0354</strain>
        <tissue evidence="1">Mantle</tissue>
    </source>
</reference>
<name>A0AAE0W1A0_9BIVA</name>
<gene>
    <name evidence="1" type="ORF">CHS0354_038762</name>
</gene>
<dbReference type="AlphaFoldDB" id="A0AAE0W1A0"/>
<evidence type="ECO:0000313" key="1">
    <source>
        <dbReference type="EMBL" id="KAK3596762.1"/>
    </source>
</evidence>
<keyword evidence="2" id="KW-1185">Reference proteome</keyword>
<dbReference type="EMBL" id="JAEAOA010002253">
    <property type="protein sequence ID" value="KAK3596762.1"/>
    <property type="molecule type" value="Genomic_DNA"/>
</dbReference>
<proteinExistence type="predicted"/>
<evidence type="ECO:0000313" key="2">
    <source>
        <dbReference type="Proteomes" id="UP001195483"/>
    </source>
</evidence>
<accession>A0AAE0W1A0</accession>
<comment type="caution">
    <text evidence="1">The sequence shown here is derived from an EMBL/GenBank/DDBJ whole genome shotgun (WGS) entry which is preliminary data.</text>
</comment>
<reference evidence="1" key="3">
    <citation type="submission" date="2023-05" db="EMBL/GenBank/DDBJ databases">
        <authorList>
            <person name="Smith C.H."/>
        </authorList>
    </citation>
    <scope>NUCLEOTIDE SEQUENCE</scope>
    <source>
        <strain evidence="1">CHS0354</strain>
        <tissue evidence="1">Mantle</tissue>
    </source>
</reference>
<reference evidence="1" key="1">
    <citation type="journal article" date="2021" name="Genome Biol. Evol.">
        <title>A High-Quality Reference Genome for a Parasitic Bivalve with Doubly Uniparental Inheritance (Bivalvia: Unionida).</title>
        <authorList>
            <person name="Smith C.H."/>
        </authorList>
    </citation>
    <scope>NUCLEOTIDE SEQUENCE</scope>
    <source>
        <strain evidence="1">CHS0354</strain>
    </source>
</reference>
<sequence length="176" mass="20681">MADRGGFMLPILYALLPNKKEKLTDDCLKPLKNYGRISNHRHSPLILSRPLLELFDQCFQIAPSMDVYSIRRRTCARNRQTKNRNKIRRCELFPPETWSVYERTLNGEDRTNNYVEAAYCRLIRTVQKRRDIMYEQFVRGDQPPIKCRKYVEADVTMSDSGELLKVTEKVTSSSNE</sequence>
<protein>
    <submittedName>
        <fullName evidence="1">Uncharacterized protein</fullName>
    </submittedName>
</protein>
<organism evidence="1 2">
    <name type="scientific">Potamilus streckersoni</name>
    <dbReference type="NCBI Taxonomy" id="2493646"/>
    <lineage>
        <taxon>Eukaryota</taxon>
        <taxon>Metazoa</taxon>
        <taxon>Spiralia</taxon>
        <taxon>Lophotrochozoa</taxon>
        <taxon>Mollusca</taxon>
        <taxon>Bivalvia</taxon>
        <taxon>Autobranchia</taxon>
        <taxon>Heteroconchia</taxon>
        <taxon>Palaeoheterodonta</taxon>
        <taxon>Unionida</taxon>
        <taxon>Unionoidea</taxon>
        <taxon>Unionidae</taxon>
        <taxon>Ambleminae</taxon>
        <taxon>Lampsilini</taxon>
        <taxon>Potamilus</taxon>
    </lineage>
</organism>
<dbReference type="Proteomes" id="UP001195483">
    <property type="component" value="Unassembled WGS sequence"/>
</dbReference>